<reference evidence="2" key="1">
    <citation type="journal article" date="2016" name="Genome Announc.">
        <title>Draft Genome Sequences of Five Rapidly Growing Mycobacterium Species, M. thermoresistibile, M. fortuitum subsp. acetamidolyticum, M. canariasense, M. brisbanense, and M. novocastrense.</title>
        <authorList>
            <person name="Katahira K."/>
            <person name="Ogura Y."/>
            <person name="Gotoh Y."/>
            <person name="Hayashi T."/>
        </authorList>
    </citation>
    <scope>NUCLEOTIDE SEQUENCE [LARGE SCALE GENOMIC DNA]</scope>
    <source>
        <strain evidence="2">JCM15654</strain>
    </source>
</reference>
<proteinExistence type="predicted"/>
<organism evidence="1 2">
    <name type="scientific">Mycolicibacterium brisbanense</name>
    <dbReference type="NCBI Taxonomy" id="146020"/>
    <lineage>
        <taxon>Bacteria</taxon>
        <taxon>Bacillati</taxon>
        <taxon>Actinomycetota</taxon>
        <taxon>Actinomycetes</taxon>
        <taxon>Mycobacteriales</taxon>
        <taxon>Mycobacteriaceae</taxon>
        <taxon>Mycolicibacterium</taxon>
    </lineage>
</organism>
<name>A0A117I6A5_9MYCO</name>
<comment type="caution">
    <text evidence="1">The sequence shown here is derived from an EMBL/GenBank/DDBJ whole genome shotgun (WGS) entry which is preliminary data.</text>
</comment>
<dbReference type="GO" id="GO:0008168">
    <property type="term" value="F:methyltransferase activity"/>
    <property type="evidence" value="ECO:0007669"/>
    <property type="project" value="UniProtKB-KW"/>
</dbReference>
<protein>
    <submittedName>
        <fullName evidence="1">DNA-cytosine methyltransferase</fullName>
    </submittedName>
</protein>
<evidence type="ECO:0000313" key="2">
    <source>
        <dbReference type="Proteomes" id="UP000069620"/>
    </source>
</evidence>
<keyword evidence="2" id="KW-1185">Reference proteome</keyword>
<dbReference type="EMBL" id="BCSX01000035">
    <property type="protein sequence ID" value="GAS89835.1"/>
    <property type="molecule type" value="Genomic_DNA"/>
</dbReference>
<reference evidence="2" key="2">
    <citation type="submission" date="2016-02" db="EMBL/GenBank/DDBJ databases">
        <title>Draft genome sequence of five rapidly growing Mycobacterium species.</title>
        <authorList>
            <person name="Katahira K."/>
            <person name="Gotou Y."/>
            <person name="Iida K."/>
            <person name="Ogura Y."/>
            <person name="Hayashi T."/>
        </authorList>
    </citation>
    <scope>NUCLEOTIDE SEQUENCE [LARGE SCALE GENOMIC DNA]</scope>
    <source>
        <strain evidence="2">JCM15654</strain>
    </source>
</reference>
<sequence>MGPVKTPTTTATLVDTNTITRDIAYSSDWPFGANSAVPDANTGNRPNERVCPLSGHIDSGTRRVHVKVTL</sequence>
<evidence type="ECO:0000313" key="1">
    <source>
        <dbReference type="EMBL" id="GAS89835.1"/>
    </source>
</evidence>
<gene>
    <name evidence="1" type="ORF">RMCB_3931</name>
</gene>
<dbReference type="Proteomes" id="UP000069620">
    <property type="component" value="Unassembled WGS sequence"/>
</dbReference>
<dbReference type="AlphaFoldDB" id="A0A117I6A5"/>
<keyword evidence="1" id="KW-0489">Methyltransferase</keyword>
<keyword evidence="1" id="KW-0808">Transferase</keyword>
<accession>A0A117I6A5</accession>
<dbReference type="GO" id="GO:0032259">
    <property type="term" value="P:methylation"/>
    <property type="evidence" value="ECO:0007669"/>
    <property type="project" value="UniProtKB-KW"/>
</dbReference>